<dbReference type="InterPro" id="IPR019984">
    <property type="entry name" value="Ribosomal_uS17_bact/chlr"/>
</dbReference>
<dbReference type="PANTHER" id="PTHR10744">
    <property type="entry name" value="40S RIBOSOMAL PROTEIN S11 FAMILY MEMBER"/>
    <property type="match status" value="1"/>
</dbReference>
<organism evidence="7 8">
    <name type="scientific">Candidatus Roizmanbacteria bacterium RIFOXYD1_FULL_38_12</name>
    <dbReference type="NCBI Taxonomy" id="1802093"/>
    <lineage>
        <taxon>Bacteria</taxon>
        <taxon>Candidatus Roizmaniibacteriota</taxon>
    </lineage>
</organism>
<dbReference type="GO" id="GO:0003735">
    <property type="term" value="F:structural constituent of ribosome"/>
    <property type="evidence" value="ECO:0007669"/>
    <property type="project" value="UniProtKB-UniRule"/>
</dbReference>
<comment type="similarity">
    <text evidence="1 6">Belongs to the universal ribosomal protein uS17 family.</text>
</comment>
<keyword evidence="4 6" id="KW-0689">Ribosomal protein</keyword>
<dbReference type="PRINTS" id="PR00973">
    <property type="entry name" value="RIBOSOMALS17"/>
</dbReference>
<dbReference type="NCBIfam" id="NF004123">
    <property type="entry name" value="PRK05610.1"/>
    <property type="match status" value="1"/>
</dbReference>
<dbReference type="InterPro" id="IPR012340">
    <property type="entry name" value="NA-bd_OB-fold"/>
</dbReference>
<protein>
    <recommendedName>
        <fullName evidence="6">Small ribosomal subunit protein uS17</fullName>
    </recommendedName>
</protein>
<dbReference type="CDD" id="cd00364">
    <property type="entry name" value="Ribosomal_uS17"/>
    <property type="match status" value="1"/>
</dbReference>
<dbReference type="EMBL" id="MGBR01000001">
    <property type="protein sequence ID" value="OGK73386.1"/>
    <property type="molecule type" value="Genomic_DNA"/>
</dbReference>
<dbReference type="GO" id="GO:0006412">
    <property type="term" value="P:translation"/>
    <property type="evidence" value="ECO:0007669"/>
    <property type="project" value="UniProtKB-UniRule"/>
</dbReference>
<dbReference type="GO" id="GO:0022627">
    <property type="term" value="C:cytosolic small ribosomal subunit"/>
    <property type="evidence" value="ECO:0007669"/>
    <property type="project" value="UniProtKB-UniRule"/>
</dbReference>
<evidence type="ECO:0000256" key="6">
    <source>
        <dbReference type="HAMAP-Rule" id="MF_01345"/>
    </source>
</evidence>
<dbReference type="Gene3D" id="2.40.50.140">
    <property type="entry name" value="Nucleic acid-binding proteins"/>
    <property type="match status" value="1"/>
</dbReference>
<evidence type="ECO:0000313" key="7">
    <source>
        <dbReference type="EMBL" id="OGK73386.1"/>
    </source>
</evidence>
<evidence type="ECO:0000313" key="8">
    <source>
        <dbReference type="Proteomes" id="UP000177050"/>
    </source>
</evidence>
<keyword evidence="5 6" id="KW-0687">Ribonucleoprotein</keyword>
<dbReference type="PANTHER" id="PTHR10744:SF1">
    <property type="entry name" value="SMALL RIBOSOMAL SUBUNIT PROTEIN US17M"/>
    <property type="match status" value="1"/>
</dbReference>
<proteinExistence type="inferred from homology"/>
<dbReference type="Pfam" id="PF00366">
    <property type="entry name" value="Ribosomal_S17"/>
    <property type="match status" value="1"/>
</dbReference>
<dbReference type="SUPFAM" id="SSF50249">
    <property type="entry name" value="Nucleic acid-binding proteins"/>
    <property type="match status" value="1"/>
</dbReference>
<accession>A0A1F7L010</accession>
<reference evidence="7 8" key="1">
    <citation type="journal article" date="2016" name="Nat. Commun.">
        <title>Thousands of microbial genomes shed light on interconnected biogeochemical processes in an aquifer system.</title>
        <authorList>
            <person name="Anantharaman K."/>
            <person name="Brown C.T."/>
            <person name="Hug L.A."/>
            <person name="Sharon I."/>
            <person name="Castelle C.J."/>
            <person name="Probst A.J."/>
            <person name="Thomas B.C."/>
            <person name="Singh A."/>
            <person name="Wilkins M.J."/>
            <person name="Karaoz U."/>
            <person name="Brodie E.L."/>
            <person name="Williams K.H."/>
            <person name="Hubbard S.S."/>
            <person name="Banfield J.F."/>
        </authorList>
    </citation>
    <scope>NUCLEOTIDE SEQUENCE [LARGE SCALE GENOMIC DNA]</scope>
</reference>
<keyword evidence="3 6" id="KW-0694">RNA-binding</keyword>
<sequence>MTKTLSGKIVSSKMKKTVVVSVERKFRHPKYHKVIIRHKKYKAHNEIEGLKEADYVKIQETKPMSKEKRFIVIEKLKQKPN</sequence>
<comment type="caution">
    <text evidence="7">The sequence shown here is derived from an EMBL/GenBank/DDBJ whole genome shotgun (WGS) entry which is preliminary data.</text>
</comment>
<evidence type="ECO:0000256" key="2">
    <source>
        <dbReference type="ARBA" id="ARBA00022730"/>
    </source>
</evidence>
<dbReference type="NCBIfam" id="TIGR03635">
    <property type="entry name" value="uS17_bact"/>
    <property type="match status" value="1"/>
</dbReference>
<dbReference type="AlphaFoldDB" id="A0A1F7L010"/>
<dbReference type="Proteomes" id="UP000177050">
    <property type="component" value="Unassembled WGS sequence"/>
</dbReference>
<evidence type="ECO:0000256" key="1">
    <source>
        <dbReference type="ARBA" id="ARBA00010254"/>
    </source>
</evidence>
<comment type="function">
    <text evidence="6">One of the primary rRNA binding proteins, it binds specifically to the 5'-end of 16S ribosomal RNA.</text>
</comment>
<dbReference type="GO" id="GO:0019843">
    <property type="term" value="F:rRNA binding"/>
    <property type="evidence" value="ECO:0007669"/>
    <property type="project" value="UniProtKB-UniRule"/>
</dbReference>
<gene>
    <name evidence="6" type="primary">rpsQ</name>
    <name evidence="7" type="ORF">A3K52_01160</name>
</gene>
<dbReference type="InterPro" id="IPR000266">
    <property type="entry name" value="Ribosomal_uS17"/>
</dbReference>
<comment type="subunit">
    <text evidence="6">Part of the 30S ribosomal subunit.</text>
</comment>
<evidence type="ECO:0000256" key="5">
    <source>
        <dbReference type="ARBA" id="ARBA00023274"/>
    </source>
</evidence>
<name>A0A1F7L010_9BACT</name>
<evidence type="ECO:0000256" key="4">
    <source>
        <dbReference type="ARBA" id="ARBA00022980"/>
    </source>
</evidence>
<dbReference type="HAMAP" id="MF_01345_B">
    <property type="entry name" value="Ribosomal_uS17_B"/>
    <property type="match status" value="1"/>
</dbReference>
<evidence type="ECO:0000256" key="3">
    <source>
        <dbReference type="ARBA" id="ARBA00022884"/>
    </source>
</evidence>
<keyword evidence="2 6" id="KW-0699">rRNA-binding</keyword>